<sequence>MHDTVAKTRRYLIKEGLVSGVAPMLSKTLQDAAVSRAIAEPLSKNFEHVYEESHRWLKFAAHLTDTSDEAGDTFRSMSFASRHLYGYLEDLVTFLERAEDHLEERDDITHRESPYEREVAPFSRVASTEPFRDALEKKFGFDAEVASDAARIEGDLLKVIYLVRRLGKTPATAADVLGMVQELNLDARRHLLPNLKTGSKVLEAMDKVSS</sequence>
<dbReference type="EMBL" id="JABDJR010000346">
    <property type="protein sequence ID" value="NNF06839.1"/>
    <property type="molecule type" value="Genomic_DNA"/>
</dbReference>
<protein>
    <submittedName>
        <fullName evidence="1">Uncharacterized protein</fullName>
    </submittedName>
</protein>
<comment type="caution">
    <text evidence="1">The sequence shown here is derived from an EMBL/GenBank/DDBJ whole genome shotgun (WGS) entry which is preliminary data.</text>
</comment>
<dbReference type="Proteomes" id="UP000547674">
    <property type="component" value="Unassembled WGS sequence"/>
</dbReference>
<evidence type="ECO:0000313" key="2">
    <source>
        <dbReference type="Proteomes" id="UP000547674"/>
    </source>
</evidence>
<dbReference type="AlphaFoldDB" id="A0A7Y2E7V9"/>
<organism evidence="1 2">
    <name type="scientific">Eiseniibacteriota bacterium</name>
    <dbReference type="NCBI Taxonomy" id="2212470"/>
    <lineage>
        <taxon>Bacteria</taxon>
        <taxon>Candidatus Eiseniibacteriota</taxon>
    </lineage>
</organism>
<proteinExistence type="predicted"/>
<gene>
    <name evidence="1" type="ORF">HKN21_08760</name>
</gene>
<reference evidence="1 2" key="1">
    <citation type="submission" date="2020-03" db="EMBL/GenBank/DDBJ databases">
        <title>Metabolic flexibility allows generalist bacteria to become dominant in a frequently disturbed ecosystem.</title>
        <authorList>
            <person name="Chen Y.-J."/>
            <person name="Leung P.M."/>
            <person name="Bay S.K."/>
            <person name="Hugenholtz P."/>
            <person name="Kessler A.J."/>
            <person name="Shelley G."/>
            <person name="Waite D.W."/>
            <person name="Cook P.L."/>
            <person name="Greening C."/>
        </authorList>
    </citation>
    <scope>NUCLEOTIDE SEQUENCE [LARGE SCALE GENOMIC DNA]</scope>
    <source>
        <strain evidence="1">SS_bin_28</strain>
    </source>
</reference>
<evidence type="ECO:0000313" key="1">
    <source>
        <dbReference type="EMBL" id="NNF06839.1"/>
    </source>
</evidence>
<name>A0A7Y2E7V9_UNCEI</name>
<accession>A0A7Y2E7V9</accession>